<dbReference type="Proteomes" id="UP000492820">
    <property type="component" value="Unassembled WGS sequence"/>
</dbReference>
<gene>
    <name evidence="1" type="ORF">EgrG_002055200</name>
</gene>
<sequence>MTIIFARSEKAPLCRSTSCSVNLFTRDSLVEHSLFAYKSTQIVTIVFGPDYTIREINFRDYSAERIRTKSLMPIREMYYNQQEISTPYTKY</sequence>
<reference evidence="1 2" key="1">
    <citation type="journal article" date="2013" name="Nature">
        <title>The genomes of four tapeworm species reveal adaptations to parasitism.</title>
        <authorList>
            <person name="Tsai I.J."/>
            <person name="Zarowiecki M."/>
            <person name="Holroyd N."/>
            <person name="Garciarrubio A."/>
            <person name="Sanchez-Flores A."/>
            <person name="Brooks K.L."/>
            <person name="Tracey A."/>
            <person name="Bobes R.J."/>
            <person name="Fragoso G."/>
            <person name="Sciutto E."/>
            <person name="Aslett M."/>
            <person name="Beasley H."/>
            <person name="Bennett H.M."/>
            <person name="Cai J."/>
            <person name="Camicia F."/>
            <person name="Clark R."/>
            <person name="Cucher M."/>
            <person name="De Silva N."/>
            <person name="Day T.A."/>
            <person name="Deplazes P."/>
            <person name="Estrada K."/>
            <person name="Fernandez C."/>
            <person name="Holland P.W."/>
            <person name="Hou J."/>
            <person name="Hu S."/>
            <person name="Huckvale T."/>
            <person name="Hung S.S."/>
            <person name="Kamenetzky L."/>
            <person name="Keane J.A."/>
            <person name="Kiss F."/>
            <person name="Koziol U."/>
            <person name="Lambert O."/>
            <person name="Liu K."/>
            <person name="Luo X."/>
            <person name="Luo Y."/>
            <person name="Macchiaroli N."/>
            <person name="Nichol S."/>
            <person name="Paps J."/>
            <person name="Parkinson J."/>
            <person name="Pouchkina-Stantcheva N."/>
            <person name="Riddiford N."/>
            <person name="Rosenzvit M."/>
            <person name="Salinas G."/>
            <person name="Wasmuth J.D."/>
            <person name="Zamanian M."/>
            <person name="Zheng Y."/>
            <person name="Cai X."/>
            <person name="Soberon X."/>
            <person name="Olson P.D."/>
            <person name="Laclette J.P."/>
            <person name="Brehm K."/>
            <person name="Berriman M."/>
            <person name="Garciarrubio A."/>
            <person name="Bobes R.J."/>
            <person name="Fragoso G."/>
            <person name="Sanchez-Flores A."/>
            <person name="Estrada K."/>
            <person name="Cevallos M.A."/>
            <person name="Morett E."/>
            <person name="Gonzalez V."/>
            <person name="Portillo T."/>
            <person name="Ochoa-Leyva A."/>
            <person name="Jose M.V."/>
            <person name="Sciutto E."/>
            <person name="Landa A."/>
            <person name="Jimenez L."/>
            <person name="Valdes V."/>
            <person name="Carrero J.C."/>
            <person name="Larralde C."/>
            <person name="Morales-Montor J."/>
            <person name="Limon-Lason J."/>
            <person name="Soberon X."/>
            <person name="Laclette J.P."/>
        </authorList>
    </citation>
    <scope>NUCLEOTIDE SEQUENCE [LARGE SCALE GENOMIC DNA]</scope>
</reference>
<evidence type="ECO:0000313" key="3">
    <source>
        <dbReference type="WBParaSite" id="EgrG_002055200"/>
    </source>
</evidence>
<name>A0A068X540_ECHGR</name>
<dbReference type="WBParaSite" id="EgrG_002055200">
    <property type="protein sequence ID" value="EgrG_002055200"/>
    <property type="gene ID" value="EgrG_002055200"/>
</dbReference>
<protein>
    <submittedName>
        <fullName evidence="3">KTSC domain-containing protein</fullName>
    </submittedName>
</protein>
<reference evidence="3" key="3">
    <citation type="submission" date="2020-10" db="UniProtKB">
        <authorList>
            <consortium name="WormBaseParasite"/>
        </authorList>
    </citation>
    <scope>IDENTIFICATION</scope>
</reference>
<evidence type="ECO:0000313" key="2">
    <source>
        <dbReference type="Proteomes" id="UP000492820"/>
    </source>
</evidence>
<proteinExistence type="predicted"/>
<reference evidence="1" key="2">
    <citation type="submission" date="2014-06" db="EMBL/GenBank/DDBJ databases">
        <authorList>
            <person name="Aslett M."/>
        </authorList>
    </citation>
    <scope>NUCLEOTIDE SEQUENCE</scope>
</reference>
<organism evidence="1">
    <name type="scientific">Echinococcus granulosus</name>
    <name type="common">Hydatid tapeworm</name>
    <dbReference type="NCBI Taxonomy" id="6210"/>
    <lineage>
        <taxon>Eukaryota</taxon>
        <taxon>Metazoa</taxon>
        <taxon>Spiralia</taxon>
        <taxon>Lophotrochozoa</taxon>
        <taxon>Platyhelminthes</taxon>
        <taxon>Cestoda</taxon>
        <taxon>Eucestoda</taxon>
        <taxon>Cyclophyllidea</taxon>
        <taxon>Taeniidae</taxon>
        <taxon>Echinococcus</taxon>
        <taxon>Echinococcus granulosus group</taxon>
    </lineage>
</organism>
<dbReference type="EMBL" id="LK028696">
    <property type="protein sequence ID" value="CDS25049.1"/>
    <property type="molecule type" value="Genomic_DNA"/>
</dbReference>
<dbReference type="AlphaFoldDB" id="A0A068X540"/>
<evidence type="ECO:0000313" key="1">
    <source>
        <dbReference type="EMBL" id="CDS25049.1"/>
    </source>
</evidence>
<accession>A0A068X540</accession>